<evidence type="ECO:0000256" key="1">
    <source>
        <dbReference type="ARBA" id="ARBA00007274"/>
    </source>
</evidence>
<proteinExistence type="inferred from homology"/>
<comment type="caution">
    <text evidence="3">The sequence shown here is derived from an EMBL/GenBank/DDBJ whole genome shotgun (WGS) entry which is preliminary data.</text>
</comment>
<dbReference type="InterPro" id="IPR051159">
    <property type="entry name" value="Hexapeptide_acetyltransf"/>
</dbReference>
<name>A0A845API3_9SPHN</name>
<evidence type="ECO:0000313" key="4">
    <source>
        <dbReference type="EMBL" id="MXP33863.1"/>
    </source>
</evidence>
<dbReference type="RefSeq" id="WP_160778576.1">
    <property type="nucleotide sequence ID" value="NZ_BAAAZF010000001.1"/>
</dbReference>
<evidence type="ECO:0000256" key="2">
    <source>
        <dbReference type="ARBA" id="ARBA00022679"/>
    </source>
</evidence>
<dbReference type="PANTHER" id="PTHR23416">
    <property type="entry name" value="SIALIC ACID SYNTHASE-RELATED"/>
    <property type="match status" value="1"/>
</dbReference>
<keyword evidence="3" id="KW-0012">Acyltransferase</keyword>
<dbReference type="GO" id="GO:0005829">
    <property type="term" value="C:cytosol"/>
    <property type="evidence" value="ECO:0007669"/>
    <property type="project" value="TreeGrafter"/>
</dbReference>
<keyword evidence="5" id="KW-1185">Reference proteome</keyword>
<comment type="similarity">
    <text evidence="1">Belongs to the transferase hexapeptide repeat family.</text>
</comment>
<dbReference type="EMBL" id="WTYE01000001">
    <property type="protein sequence ID" value="MXP33863.1"/>
    <property type="molecule type" value="Genomic_DNA"/>
</dbReference>
<reference evidence="3 5" key="1">
    <citation type="submission" date="2019-12" db="EMBL/GenBank/DDBJ databases">
        <title>Genomic-based taxomic classification of the family Erythrobacteraceae.</title>
        <authorList>
            <person name="Xu L."/>
        </authorList>
    </citation>
    <scope>NUCLEOTIDE SEQUENCE [LARGE SCALE GENOMIC DNA]</scope>
    <source>
        <strain evidence="3 5">JCM 16677</strain>
    </source>
</reference>
<dbReference type="AlphaFoldDB" id="A0A845API3"/>
<protein>
    <submittedName>
        <fullName evidence="3">Acyltransferase</fullName>
    </submittedName>
</protein>
<dbReference type="GO" id="GO:0008374">
    <property type="term" value="F:O-acyltransferase activity"/>
    <property type="evidence" value="ECO:0007669"/>
    <property type="project" value="TreeGrafter"/>
</dbReference>
<organism evidence="3 5">
    <name type="scientific">Parerythrobacter jejuensis</name>
    <dbReference type="NCBI Taxonomy" id="795812"/>
    <lineage>
        <taxon>Bacteria</taxon>
        <taxon>Pseudomonadati</taxon>
        <taxon>Pseudomonadota</taxon>
        <taxon>Alphaproteobacteria</taxon>
        <taxon>Sphingomonadales</taxon>
        <taxon>Erythrobacteraceae</taxon>
        <taxon>Parerythrobacter</taxon>
    </lineage>
</organism>
<dbReference type="EMBL" id="WTYE01000001">
    <property type="protein sequence ID" value="MXP31103.1"/>
    <property type="molecule type" value="Genomic_DNA"/>
</dbReference>
<evidence type="ECO:0000313" key="5">
    <source>
        <dbReference type="Proteomes" id="UP000446786"/>
    </source>
</evidence>
<sequence>MAKQLVLGRDAIIGSLTVIKGLSRLELGDGARLGNLNWITAVPANSADFFKHLPQRDPSLTIGREAAITHRHLIDCTGGVTIGAFATFAGWHSQIISHSFDFRAARQDAAPIRVGEFAFVGSRCTLLKGSSLPDRSMIGAGSVYELDDTGPLGLYRGNPAERVGDLPEDLEYFRRTSGFIS</sequence>
<dbReference type="Proteomes" id="UP000446786">
    <property type="component" value="Unassembled WGS sequence"/>
</dbReference>
<dbReference type="Gene3D" id="2.160.10.10">
    <property type="entry name" value="Hexapeptide repeat proteins"/>
    <property type="match status" value="1"/>
</dbReference>
<accession>A0A845API3</accession>
<evidence type="ECO:0000313" key="3">
    <source>
        <dbReference type="EMBL" id="MXP31103.1"/>
    </source>
</evidence>
<gene>
    <name evidence="3" type="ORF">GRI94_04605</name>
    <name evidence="4" type="ORF">GRI94_18695</name>
</gene>
<dbReference type="InterPro" id="IPR011004">
    <property type="entry name" value="Trimer_LpxA-like_sf"/>
</dbReference>
<dbReference type="SUPFAM" id="SSF51161">
    <property type="entry name" value="Trimeric LpxA-like enzymes"/>
    <property type="match status" value="1"/>
</dbReference>
<dbReference type="OrthoDB" id="9815592at2"/>
<dbReference type="PANTHER" id="PTHR23416:SF23">
    <property type="entry name" value="ACETYLTRANSFERASE C18B11.09C-RELATED"/>
    <property type="match status" value="1"/>
</dbReference>
<keyword evidence="2 3" id="KW-0808">Transferase</keyword>